<organism evidence="1 2">
    <name type="scientific">Candidatus Wolfebacteria bacterium CG03_land_8_20_14_0_80_40_12</name>
    <dbReference type="NCBI Taxonomy" id="1975069"/>
    <lineage>
        <taxon>Bacteria</taxon>
        <taxon>Candidatus Wolfeibacteriota</taxon>
    </lineage>
</organism>
<dbReference type="InterPro" id="IPR027304">
    <property type="entry name" value="Trigger_fact/SurA_dom_sf"/>
</dbReference>
<reference evidence="2" key="1">
    <citation type="submission" date="2017-09" db="EMBL/GenBank/DDBJ databases">
        <title>Depth-based differentiation of microbial function through sediment-hosted aquifers and enrichment of novel symbionts in the deep terrestrial subsurface.</title>
        <authorList>
            <person name="Probst A.J."/>
            <person name="Ladd B."/>
            <person name="Jarett J.K."/>
            <person name="Geller-Mcgrath D.E."/>
            <person name="Sieber C.M.K."/>
            <person name="Emerson J.B."/>
            <person name="Anantharaman K."/>
            <person name="Thomas B.C."/>
            <person name="Malmstrom R."/>
            <person name="Stieglmeier M."/>
            <person name="Klingl A."/>
            <person name="Woyke T."/>
            <person name="Ryan C.M."/>
            <person name="Banfield J.F."/>
        </authorList>
    </citation>
    <scope>NUCLEOTIDE SEQUENCE [LARGE SCALE GENOMIC DNA]</scope>
</reference>
<evidence type="ECO:0000313" key="1">
    <source>
        <dbReference type="EMBL" id="PIU98203.1"/>
    </source>
</evidence>
<dbReference type="Proteomes" id="UP000228949">
    <property type="component" value="Unassembled WGS sequence"/>
</dbReference>
<comment type="caution">
    <text evidence="1">The sequence shown here is derived from an EMBL/GenBank/DDBJ whole genome shotgun (WGS) entry which is preliminary data.</text>
</comment>
<dbReference type="Gene3D" id="1.10.4030.10">
    <property type="entry name" value="Porin chaperone SurA, peptide-binding domain"/>
    <property type="match status" value="1"/>
</dbReference>
<evidence type="ECO:0008006" key="3">
    <source>
        <dbReference type="Google" id="ProtNLM"/>
    </source>
</evidence>
<sequence>MNKRRFFFLILIGIVSGIGYAIISQSYPIALVNWQSIAMKDFKTNYSSARLYYRRALEIYNKEQAGVLDLSETQKEFSRAVLDKLIEDILIEQELKKRFKNNELEKMVAEKIERAFKGKDIRKEAETFYGLSFEKFKENFLEPQAKSEIFASRLLLENKDFNEELKKIKKQAAVTILSPNFQWNGEGVIIN</sequence>
<dbReference type="AlphaFoldDB" id="A0A2M7B502"/>
<name>A0A2M7B502_9BACT</name>
<proteinExistence type="predicted"/>
<dbReference type="EMBL" id="PEVJ01000065">
    <property type="protein sequence ID" value="PIU98203.1"/>
    <property type="molecule type" value="Genomic_DNA"/>
</dbReference>
<evidence type="ECO:0000313" key="2">
    <source>
        <dbReference type="Proteomes" id="UP000228949"/>
    </source>
</evidence>
<dbReference type="SUPFAM" id="SSF109998">
    <property type="entry name" value="Triger factor/SurA peptide-binding domain-like"/>
    <property type="match status" value="1"/>
</dbReference>
<protein>
    <recommendedName>
        <fullName evidence="3">PpiC domain-containing protein</fullName>
    </recommendedName>
</protein>
<accession>A0A2M7B502</accession>
<gene>
    <name evidence="1" type="ORF">COS61_02610</name>
</gene>